<feature type="region of interest" description="Disordered" evidence="1">
    <location>
        <begin position="1"/>
        <end position="43"/>
    </location>
</feature>
<organism evidence="2 3">
    <name type="scientific">Ditylenchus destructor</name>
    <dbReference type="NCBI Taxonomy" id="166010"/>
    <lineage>
        <taxon>Eukaryota</taxon>
        <taxon>Metazoa</taxon>
        <taxon>Ecdysozoa</taxon>
        <taxon>Nematoda</taxon>
        <taxon>Chromadorea</taxon>
        <taxon>Rhabditida</taxon>
        <taxon>Tylenchina</taxon>
        <taxon>Tylenchomorpha</taxon>
        <taxon>Sphaerularioidea</taxon>
        <taxon>Anguinidae</taxon>
        <taxon>Anguininae</taxon>
        <taxon>Ditylenchus</taxon>
    </lineage>
</organism>
<name>A0AAD4MSK0_9BILA</name>
<comment type="caution">
    <text evidence="2">The sequence shown here is derived from an EMBL/GenBank/DDBJ whole genome shotgun (WGS) entry which is preliminary data.</text>
</comment>
<feature type="compositionally biased region" description="Polar residues" evidence="1">
    <location>
        <begin position="19"/>
        <end position="30"/>
    </location>
</feature>
<accession>A0AAD4MSK0</accession>
<feature type="compositionally biased region" description="Low complexity" evidence="1">
    <location>
        <begin position="31"/>
        <end position="43"/>
    </location>
</feature>
<dbReference type="Proteomes" id="UP001201812">
    <property type="component" value="Unassembled WGS sequence"/>
</dbReference>
<evidence type="ECO:0000313" key="3">
    <source>
        <dbReference type="Proteomes" id="UP001201812"/>
    </source>
</evidence>
<dbReference type="EMBL" id="JAKKPZ010000067">
    <property type="protein sequence ID" value="KAI1704487.1"/>
    <property type="molecule type" value="Genomic_DNA"/>
</dbReference>
<keyword evidence="3" id="KW-1185">Reference proteome</keyword>
<reference evidence="2" key="1">
    <citation type="submission" date="2022-01" db="EMBL/GenBank/DDBJ databases">
        <title>Genome Sequence Resource for Two Populations of Ditylenchus destructor, the Migratory Endoparasitic Phytonematode.</title>
        <authorList>
            <person name="Zhang H."/>
            <person name="Lin R."/>
            <person name="Xie B."/>
        </authorList>
    </citation>
    <scope>NUCLEOTIDE SEQUENCE</scope>
    <source>
        <strain evidence="2">BazhouSP</strain>
    </source>
</reference>
<sequence length="219" mass="25214">MDTHKVSATEPQPSRLFWESNSSPVTKTSMSDAQSFSSQATSSSRPRKLWQKIASLIKKDQLFPKLDRHQPAHSLWHYFRRLRHPKSGVCRLCGFRTVSELSELILAEHLRAKHPIDFYALQTARFLHRLRHLMKNDPHAKIALSFEIQPIDLKASAGICDHDDVANLRIECHSDDFFETLHLDLEMCQTCQHSTDSVQYLLDNLINELGLSSRRVSLN</sequence>
<protein>
    <recommendedName>
        <fullName evidence="4">BED-type domain-containing protein</fullName>
    </recommendedName>
</protein>
<evidence type="ECO:0000313" key="2">
    <source>
        <dbReference type="EMBL" id="KAI1704487.1"/>
    </source>
</evidence>
<proteinExistence type="predicted"/>
<evidence type="ECO:0008006" key="4">
    <source>
        <dbReference type="Google" id="ProtNLM"/>
    </source>
</evidence>
<dbReference type="AlphaFoldDB" id="A0AAD4MSK0"/>
<evidence type="ECO:0000256" key="1">
    <source>
        <dbReference type="SAM" id="MobiDB-lite"/>
    </source>
</evidence>
<gene>
    <name evidence="2" type="ORF">DdX_14251</name>
</gene>